<proteinExistence type="inferred from homology"/>
<dbReference type="Proteomes" id="UP000182841">
    <property type="component" value="Unassembled WGS sequence"/>
</dbReference>
<protein>
    <recommendedName>
        <fullName evidence="1">UPF0311 protein SAMN05421870_104258</fullName>
    </recommendedName>
</protein>
<dbReference type="InterPro" id="IPR020915">
    <property type="entry name" value="UPF0311"/>
</dbReference>
<dbReference type="HAMAP" id="MF_00775">
    <property type="entry name" value="UPF0311"/>
    <property type="match status" value="1"/>
</dbReference>
<dbReference type="Pfam" id="PF11578">
    <property type="entry name" value="DUF3237"/>
    <property type="match status" value="1"/>
</dbReference>
<evidence type="ECO:0000256" key="1">
    <source>
        <dbReference type="HAMAP-Rule" id="MF_00775"/>
    </source>
</evidence>
<feature type="region of interest" description="Disordered" evidence="2">
    <location>
        <begin position="1"/>
        <end position="33"/>
    </location>
</feature>
<reference evidence="4" key="1">
    <citation type="submission" date="2016-10" db="EMBL/GenBank/DDBJ databases">
        <authorList>
            <person name="Varghese N."/>
            <person name="Submissions S."/>
        </authorList>
    </citation>
    <scope>NUCLEOTIDE SEQUENCE [LARGE SCALE GENOMIC DNA]</scope>
    <source>
        <strain evidence="4">CGMCC 4.6825</strain>
    </source>
</reference>
<dbReference type="PANTHER" id="PTHR37315:SF1">
    <property type="entry name" value="UPF0311 PROTEIN BLR7842"/>
    <property type="match status" value="1"/>
</dbReference>
<dbReference type="RefSeq" id="WP_079171820.1">
    <property type="nucleotide sequence ID" value="NZ_FOGO01000004.1"/>
</dbReference>
<gene>
    <name evidence="3" type="ORF">SAMN05421870_104258</name>
</gene>
<comment type="similarity">
    <text evidence="1">Belongs to the UPF0311 family.</text>
</comment>
<dbReference type="EMBL" id="FOGO01000004">
    <property type="protein sequence ID" value="SER79077.1"/>
    <property type="molecule type" value="Genomic_DNA"/>
</dbReference>
<evidence type="ECO:0000313" key="3">
    <source>
        <dbReference type="EMBL" id="SER79077.1"/>
    </source>
</evidence>
<evidence type="ECO:0000313" key="4">
    <source>
        <dbReference type="Proteomes" id="UP000182841"/>
    </source>
</evidence>
<dbReference type="OrthoDB" id="3368702at2"/>
<dbReference type="PANTHER" id="PTHR37315">
    <property type="entry name" value="UPF0311 PROTEIN BLR7842"/>
    <property type="match status" value="1"/>
</dbReference>
<evidence type="ECO:0000256" key="2">
    <source>
        <dbReference type="SAM" id="MobiDB-lite"/>
    </source>
</evidence>
<sequence length="191" mass="19916">MNPSPNAAGPLPAAGPHAERAGNAGERARNAGEAASAGEFRTAHLFDLVVDLDPSLSVGRGLYGRRVVFGAAGGTFHGPRLHGEVLPGGGDWALFGPDGTMTLDVRLTLRTHDGALLHMSYGGRLVTPPAVREALGDPAGRHRVDPGDYYFRTNPLFETGAEGYAWLNGTVGIGSGRFVDGGVAYRVSEVL</sequence>
<dbReference type="Gene3D" id="2.40.160.20">
    <property type="match status" value="1"/>
</dbReference>
<keyword evidence="4" id="KW-1185">Reference proteome</keyword>
<name>A0A1H9S249_9ACTN</name>
<accession>A0A1H9S249</accession>
<organism evidence="3 4">
    <name type="scientific">Streptomyces qinglanensis</name>
    <dbReference type="NCBI Taxonomy" id="943816"/>
    <lineage>
        <taxon>Bacteria</taxon>
        <taxon>Bacillati</taxon>
        <taxon>Actinomycetota</taxon>
        <taxon>Actinomycetes</taxon>
        <taxon>Kitasatosporales</taxon>
        <taxon>Streptomycetaceae</taxon>
        <taxon>Streptomyces</taxon>
    </lineage>
</organism>
<dbReference type="AlphaFoldDB" id="A0A1H9S249"/>